<dbReference type="InterPro" id="IPR046668">
    <property type="entry name" value="DUF6538"/>
</dbReference>
<dbReference type="SUPFAM" id="SSF56349">
    <property type="entry name" value="DNA breaking-rejoining enzymes"/>
    <property type="match status" value="1"/>
</dbReference>
<dbReference type="Gene3D" id="1.10.443.10">
    <property type="entry name" value="Intergrase catalytic core"/>
    <property type="match status" value="1"/>
</dbReference>
<dbReference type="InterPro" id="IPR010998">
    <property type="entry name" value="Integrase_recombinase_N"/>
</dbReference>
<reference evidence="5 6" key="1">
    <citation type="submission" date="2019-09" db="EMBL/GenBank/DDBJ databases">
        <title>Taxonomic organization of the family Brucellaceae based on a phylogenomic approach.</title>
        <authorList>
            <person name="Leclercq S."/>
            <person name="Cloeckaert A."/>
            <person name="Zygmunt M.S."/>
        </authorList>
    </citation>
    <scope>NUCLEOTIDE SEQUENCE [LARGE SCALE GENOMIC DNA]</scope>
    <source>
        <strain evidence="5 6">LMG 3313</strain>
    </source>
</reference>
<keyword evidence="2" id="KW-0233">DNA recombination</keyword>
<evidence type="ECO:0000259" key="4">
    <source>
        <dbReference type="Pfam" id="PF20172"/>
    </source>
</evidence>
<dbReference type="GO" id="GO:0015074">
    <property type="term" value="P:DNA integration"/>
    <property type="evidence" value="ECO:0007669"/>
    <property type="project" value="InterPro"/>
</dbReference>
<dbReference type="Pfam" id="PF20172">
    <property type="entry name" value="DUF6538"/>
    <property type="match status" value="1"/>
</dbReference>
<dbReference type="Pfam" id="PF13102">
    <property type="entry name" value="Phage_int_SAM_5"/>
    <property type="match status" value="1"/>
</dbReference>
<sequence>MKRTQCDLNGLYMRKGTYYYRKAIPHEFHALAGKREIFTSLKTKDETIALEKLAQARRGAEAVIFSLKAGTYTAQIGFKESSDYAASQGRELKCLSEILEDQHQFRQLAKEVLQHKKKGKVNLKLFKSFVNIKKDDKSLCELIDLHFSVNAYRFKELNYVEKNKKLNPIKNTVQKFTEFLGVDDISVSELNRQHARDFRNHLKSLVLDDEIVPNTANKHFINLRKLLNTYYDENGINPDINPFRGMRLEGDSGKRVPLTVDHIKSKWLNNSVFDGLSDPLHNLLWAMIDTGCGFKELCGLDPKTDIKLNDEIPHIVVRANDHRQLKTTFRERHIPLAGLALNAFRNCPDGFPHYRGPLGPTNASAALNKFLNSHGLFDLDGQSVYSLRHCFKDRLRRHKVPEGMQDFLMGHKSSKIGDKYGNGYELDQYYEVMLELAKDFQ</sequence>
<dbReference type="InterPro" id="IPR025269">
    <property type="entry name" value="SAM-like_dom"/>
</dbReference>
<dbReference type="GO" id="GO:0006310">
    <property type="term" value="P:DNA recombination"/>
    <property type="evidence" value="ECO:0007669"/>
    <property type="project" value="UniProtKB-KW"/>
</dbReference>
<dbReference type="Proteomes" id="UP000481876">
    <property type="component" value="Unassembled WGS sequence"/>
</dbReference>
<proteinExistence type="predicted"/>
<gene>
    <name evidence="5" type="ORF">F9L04_01840</name>
</gene>
<dbReference type="RefSeq" id="WP_151662958.1">
    <property type="nucleotide sequence ID" value="NZ_WBWS01000001.1"/>
</dbReference>
<comment type="caution">
    <text evidence="5">The sequence shown here is derived from an EMBL/GenBank/DDBJ whole genome shotgun (WGS) entry which is preliminary data.</text>
</comment>
<feature type="domain" description="Phage integrase SAM-like" evidence="3">
    <location>
        <begin position="155"/>
        <end position="236"/>
    </location>
</feature>
<evidence type="ECO:0000256" key="1">
    <source>
        <dbReference type="ARBA" id="ARBA00023125"/>
    </source>
</evidence>
<evidence type="ECO:0000259" key="3">
    <source>
        <dbReference type="Pfam" id="PF13102"/>
    </source>
</evidence>
<dbReference type="InterPro" id="IPR013762">
    <property type="entry name" value="Integrase-like_cat_sf"/>
</dbReference>
<keyword evidence="1" id="KW-0238">DNA-binding</keyword>
<accession>A0A6L3ZCI9</accession>
<dbReference type="AlphaFoldDB" id="A0A6L3ZCI9"/>
<name>A0A6L3ZCI9_BRUAN</name>
<dbReference type="InterPro" id="IPR011010">
    <property type="entry name" value="DNA_brk_join_enz"/>
</dbReference>
<evidence type="ECO:0000313" key="5">
    <source>
        <dbReference type="EMBL" id="KAB2773597.1"/>
    </source>
</evidence>
<dbReference type="EMBL" id="WBWS01000001">
    <property type="protein sequence ID" value="KAB2773597.1"/>
    <property type="molecule type" value="Genomic_DNA"/>
</dbReference>
<protein>
    <submittedName>
        <fullName evidence="5">Site-specific integrase</fullName>
    </submittedName>
</protein>
<organism evidence="5 6">
    <name type="scientific">Brucella anthropi</name>
    <name type="common">Ochrobactrum anthropi</name>
    <dbReference type="NCBI Taxonomy" id="529"/>
    <lineage>
        <taxon>Bacteria</taxon>
        <taxon>Pseudomonadati</taxon>
        <taxon>Pseudomonadota</taxon>
        <taxon>Alphaproteobacteria</taxon>
        <taxon>Hyphomicrobiales</taxon>
        <taxon>Brucellaceae</taxon>
        <taxon>Brucella/Ochrobactrum group</taxon>
        <taxon>Brucella</taxon>
    </lineage>
</organism>
<dbReference type="GO" id="GO:0003677">
    <property type="term" value="F:DNA binding"/>
    <property type="evidence" value="ECO:0007669"/>
    <property type="project" value="UniProtKB-KW"/>
</dbReference>
<evidence type="ECO:0000313" key="6">
    <source>
        <dbReference type="Proteomes" id="UP000481876"/>
    </source>
</evidence>
<evidence type="ECO:0000256" key="2">
    <source>
        <dbReference type="ARBA" id="ARBA00023172"/>
    </source>
</evidence>
<feature type="domain" description="DUF6538" evidence="4">
    <location>
        <begin position="11"/>
        <end position="64"/>
    </location>
</feature>
<dbReference type="Gene3D" id="1.10.150.130">
    <property type="match status" value="1"/>
</dbReference>